<reference evidence="3" key="1">
    <citation type="submission" date="2021-01" db="EMBL/GenBank/DDBJ databases">
        <title>Fulvivirga kasyanovii gen. nov., sp nov., a novel member of the phylum Bacteroidetes isolated from seawater in a mussel farm.</title>
        <authorList>
            <person name="Zhao L.-H."/>
            <person name="Wang Z.-J."/>
        </authorList>
    </citation>
    <scope>NUCLEOTIDE SEQUENCE</scope>
    <source>
        <strain evidence="3">29W222</strain>
    </source>
</reference>
<proteinExistence type="inferred from homology"/>
<evidence type="ECO:0000313" key="4">
    <source>
        <dbReference type="Proteomes" id="UP000614216"/>
    </source>
</evidence>
<name>A0A937G1W7_9BACT</name>
<sequence length="276" mass="30751">MGKLTKSILVPVDFTDAATHAARNAIELGEKLKTGVHLVNFIPPVRHKAHHANTIENISEELFSSINLLKENEEKLGELVKKIDSARVEITSEIKIDKLASGIKKQLKKKDIGLIVIGIAGAHTIGDSFCNLKQAPGLIQVNCPVMVCRNHEHTFKGRHKLVVSLDFDSSEQQNVEELVFLAKKLSSKVYYIHVNHPDDKKQCSFFDIENYLNAHDLKAAAIEVVDSSDKEMAIKAYANKLSADFIAINRFSKSSGYKECHADQVVEETESPVFVY</sequence>
<feature type="domain" description="UspA" evidence="2">
    <location>
        <begin position="6"/>
        <end position="148"/>
    </location>
</feature>
<keyword evidence="4" id="KW-1185">Reference proteome</keyword>
<dbReference type="Pfam" id="PF00582">
    <property type="entry name" value="Usp"/>
    <property type="match status" value="1"/>
</dbReference>
<protein>
    <submittedName>
        <fullName evidence="3">Universal stress protein</fullName>
    </submittedName>
</protein>
<organism evidence="3 4">
    <name type="scientific">Fulvivirga marina</name>
    <dbReference type="NCBI Taxonomy" id="2494733"/>
    <lineage>
        <taxon>Bacteria</taxon>
        <taxon>Pseudomonadati</taxon>
        <taxon>Bacteroidota</taxon>
        <taxon>Cytophagia</taxon>
        <taxon>Cytophagales</taxon>
        <taxon>Fulvivirgaceae</taxon>
        <taxon>Fulvivirga</taxon>
    </lineage>
</organism>
<dbReference type="RefSeq" id="WP_202858514.1">
    <property type="nucleotide sequence ID" value="NZ_JAEUGD010000066.1"/>
</dbReference>
<evidence type="ECO:0000313" key="3">
    <source>
        <dbReference type="EMBL" id="MBL6448978.1"/>
    </source>
</evidence>
<accession>A0A937G1W7</accession>
<dbReference type="Proteomes" id="UP000614216">
    <property type="component" value="Unassembled WGS sequence"/>
</dbReference>
<gene>
    <name evidence="3" type="ORF">JMN32_21890</name>
</gene>
<evidence type="ECO:0000259" key="2">
    <source>
        <dbReference type="Pfam" id="PF00582"/>
    </source>
</evidence>
<dbReference type="PANTHER" id="PTHR46268:SF22">
    <property type="entry name" value="SENSOR PROTEIN KDPD-RELATED"/>
    <property type="match status" value="1"/>
</dbReference>
<evidence type="ECO:0000256" key="1">
    <source>
        <dbReference type="ARBA" id="ARBA00008791"/>
    </source>
</evidence>
<dbReference type="Gene3D" id="3.40.50.12370">
    <property type="match status" value="1"/>
</dbReference>
<comment type="similarity">
    <text evidence="1">Belongs to the universal stress protein A family.</text>
</comment>
<comment type="caution">
    <text evidence="3">The sequence shown here is derived from an EMBL/GenBank/DDBJ whole genome shotgun (WGS) entry which is preliminary data.</text>
</comment>
<dbReference type="EMBL" id="JAEUGD010000066">
    <property type="protein sequence ID" value="MBL6448978.1"/>
    <property type="molecule type" value="Genomic_DNA"/>
</dbReference>
<dbReference type="InterPro" id="IPR006016">
    <property type="entry name" value="UspA"/>
</dbReference>
<dbReference type="AlphaFoldDB" id="A0A937G1W7"/>
<dbReference type="CDD" id="cd00293">
    <property type="entry name" value="USP-like"/>
    <property type="match status" value="1"/>
</dbReference>
<dbReference type="PANTHER" id="PTHR46268">
    <property type="entry name" value="STRESS RESPONSE PROTEIN NHAX"/>
    <property type="match status" value="1"/>
</dbReference>
<dbReference type="SUPFAM" id="SSF52402">
    <property type="entry name" value="Adenine nucleotide alpha hydrolases-like"/>
    <property type="match status" value="2"/>
</dbReference>